<feature type="chain" id="PRO_5008068761" evidence="2">
    <location>
        <begin position="24"/>
        <end position="224"/>
    </location>
</feature>
<proteinExistence type="predicted"/>
<reference evidence="3 4" key="1">
    <citation type="submission" date="2016-03" db="EMBL/GenBank/DDBJ databases">
        <authorList>
            <person name="Ploux O."/>
        </authorList>
    </citation>
    <scope>NUCLEOTIDE SEQUENCE [LARGE SCALE GENOMIC DNA]</scope>
    <source>
        <strain evidence="3 4">R-45378</strain>
    </source>
</reference>
<organism evidence="3 4">
    <name type="scientific">Methylomonas koyamae</name>
    <dbReference type="NCBI Taxonomy" id="702114"/>
    <lineage>
        <taxon>Bacteria</taxon>
        <taxon>Pseudomonadati</taxon>
        <taxon>Pseudomonadota</taxon>
        <taxon>Gammaproteobacteria</taxon>
        <taxon>Methylococcales</taxon>
        <taxon>Methylococcaceae</taxon>
        <taxon>Methylomonas</taxon>
    </lineage>
</organism>
<keyword evidence="2" id="KW-0732">Signal</keyword>
<evidence type="ECO:0000256" key="1">
    <source>
        <dbReference type="SAM" id="Phobius"/>
    </source>
</evidence>
<feature type="signal peptide" evidence="2">
    <location>
        <begin position="1"/>
        <end position="23"/>
    </location>
</feature>
<keyword evidence="1" id="KW-0472">Membrane</keyword>
<accession>A0A177N433</accession>
<dbReference type="RefSeq" id="WP_064041821.1">
    <property type="nucleotide sequence ID" value="NZ_LUUJ01000110.1"/>
</dbReference>
<dbReference type="EMBL" id="LUUJ01000110">
    <property type="protein sequence ID" value="OAI12243.1"/>
    <property type="molecule type" value="Genomic_DNA"/>
</dbReference>
<dbReference type="Proteomes" id="UP000077857">
    <property type="component" value="Unassembled WGS sequence"/>
</dbReference>
<evidence type="ECO:0000313" key="4">
    <source>
        <dbReference type="Proteomes" id="UP000077857"/>
    </source>
</evidence>
<name>A0A177N433_9GAMM</name>
<gene>
    <name evidence="3" type="ORF">A1507_01740</name>
</gene>
<sequence>MQLTLAHVLIASSSLLLPLSGQAQSIRVDYTGTVTEIGTLLAGNGVDVGSTLAGSFTYDVGTGVVSQFSHAFGNGFTAHLAAPVNLFVQNDQQNGSATLAADGLIVGGASISNTDWNGLSNPTIQFGLRQDNAAGQLWHDTLPPDLHDWSLVSLAAINGPDWRWLDFNVPNLPNFADDQIRFSVVSYSVAAVPLPAGIWLFLSGVMASLGIQKRKTVAKAVTLE</sequence>
<dbReference type="OrthoDB" id="7060801at2"/>
<feature type="transmembrane region" description="Helical" evidence="1">
    <location>
        <begin position="184"/>
        <end position="209"/>
    </location>
</feature>
<keyword evidence="1" id="KW-1133">Transmembrane helix</keyword>
<comment type="caution">
    <text evidence="3">The sequence shown here is derived from an EMBL/GenBank/DDBJ whole genome shotgun (WGS) entry which is preliminary data.</text>
</comment>
<evidence type="ECO:0000313" key="3">
    <source>
        <dbReference type="EMBL" id="OAI12243.1"/>
    </source>
</evidence>
<protein>
    <submittedName>
        <fullName evidence="3">Uncharacterized protein</fullName>
    </submittedName>
</protein>
<keyword evidence="1" id="KW-0812">Transmembrane</keyword>
<dbReference type="AlphaFoldDB" id="A0A177N433"/>
<evidence type="ECO:0000256" key="2">
    <source>
        <dbReference type="SAM" id="SignalP"/>
    </source>
</evidence>